<name>A0A9D2NQE8_9FIRM</name>
<proteinExistence type="inferred from homology"/>
<feature type="domain" description="SUF system FeS cluster assembly SufBD core" evidence="2">
    <location>
        <begin position="86"/>
        <end position="304"/>
    </location>
</feature>
<gene>
    <name evidence="3" type="ORF">H9702_05860</name>
</gene>
<evidence type="ECO:0000256" key="1">
    <source>
        <dbReference type="ARBA" id="ARBA00043967"/>
    </source>
</evidence>
<reference evidence="3" key="1">
    <citation type="journal article" date="2021" name="PeerJ">
        <title>Extensive microbial diversity within the chicken gut microbiome revealed by metagenomics and culture.</title>
        <authorList>
            <person name="Gilroy R."/>
            <person name="Ravi A."/>
            <person name="Getino M."/>
            <person name="Pursley I."/>
            <person name="Horton D.L."/>
            <person name="Alikhan N.F."/>
            <person name="Baker D."/>
            <person name="Gharbi K."/>
            <person name="Hall N."/>
            <person name="Watson M."/>
            <person name="Adriaenssens E.M."/>
            <person name="Foster-Nyarko E."/>
            <person name="Jarju S."/>
            <person name="Secka A."/>
            <person name="Antonio M."/>
            <person name="Oren A."/>
            <person name="Chaudhuri R.R."/>
            <person name="La Ragione R."/>
            <person name="Hildebrand F."/>
            <person name="Pallen M.J."/>
        </authorList>
    </citation>
    <scope>NUCLEOTIDE SEQUENCE</scope>
    <source>
        <strain evidence="3">CHK187-11901</strain>
    </source>
</reference>
<dbReference type="AlphaFoldDB" id="A0A9D2NQE8"/>
<accession>A0A9D2NQE8</accession>
<dbReference type="InterPro" id="IPR000825">
    <property type="entry name" value="SUF_FeS_clus_asmbl_SufBD_core"/>
</dbReference>
<reference evidence="3" key="2">
    <citation type="submission" date="2021-04" db="EMBL/GenBank/DDBJ databases">
        <authorList>
            <person name="Gilroy R."/>
        </authorList>
    </citation>
    <scope>NUCLEOTIDE SEQUENCE</scope>
    <source>
        <strain evidence="3">CHK187-11901</strain>
    </source>
</reference>
<evidence type="ECO:0000313" key="3">
    <source>
        <dbReference type="EMBL" id="HJC36640.1"/>
    </source>
</evidence>
<organism evidence="3 4">
    <name type="scientific">Candidatus Merdibacter merdavium</name>
    <dbReference type="NCBI Taxonomy" id="2838692"/>
    <lineage>
        <taxon>Bacteria</taxon>
        <taxon>Bacillati</taxon>
        <taxon>Bacillota</taxon>
        <taxon>Erysipelotrichia</taxon>
        <taxon>Erysipelotrichales</taxon>
        <taxon>Erysipelotrichaceae</taxon>
        <taxon>Merdibacter</taxon>
    </lineage>
</organism>
<dbReference type="Proteomes" id="UP000823896">
    <property type="component" value="Unassembled WGS sequence"/>
</dbReference>
<dbReference type="Pfam" id="PF01458">
    <property type="entry name" value="SUFBD_core"/>
    <property type="match status" value="1"/>
</dbReference>
<dbReference type="InterPro" id="IPR055346">
    <property type="entry name" value="Fe-S_cluster_assembly_SufBD"/>
</dbReference>
<dbReference type="PANTHER" id="PTHR30508">
    <property type="entry name" value="FES CLUSTER ASSEMBLY PROTEIN SUF"/>
    <property type="match status" value="1"/>
</dbReference>
<dbReference type="EMBL" id="DWWM01000037">
    <property type="protein sequence ID" value="HJC36640.1"/>
    <property type="molecule type" value="Genomic_DNA"/>
</dbReference>
<dbReference type="InterPro" id="IPR037284">
    <property type="entry name" value="SUF_FeS_clus_asmbl_SufBD_sf"/>
</dbReference>
<evidence type="ECO:0000313" key="4">
    <source>
        <dbReference type="Proteomes" id="UP000823896"/>
    </source>
</evidence>
<comment type="caution">
    <text evidence="3">The sequence shown here is derived from an EMBL/GenBank/DDBJ whole genome shotgun (WGS) entry which is preliminary data.</text>
</comment>
<dbReference type="SUPFAM" id="SSF101960">
    <property type="entry name" value="Stabilizer of iron transporter SufD"/>
    <property type="match status" value="1"/>
</dbReference>
<sequence length="306" mass="33140">MDQMEKGLLQEIAGISGFMPGSAFNLRANGMGVERHSTANIQIRQKSDKPGIDIIVAPGTTGEQVHIPVILTDSGIHDLVYNDFYIGEGADVEIIAGCGIHNDGCDTSQHDGIHTFHIGPNARVVYTEKHYGEGSGEGERILNPTTNIYMEEGSFAQMDMSQIRGVDSTERKTYAKLGPKAKLVINEKLMTHGRQHALSDVTVDLDGEDSVLQIVSRSVGKDDSVQVFHPIARGNNKCRAHVQCDSILMGSAKISSIPEIAANHVDAQVVHEAAIGKINSDQLIKLQTFGLSEEEAEQVIVDGFLK</sequence>
<protein>
    <submittedName>
        <fullName evidence="3">SufD family Fe-S cluster assembly protein</fullName>
    </submittedName>
</protein>
<comment type="similarity">
    <text evidence="1">Belongs to the iron-sulfur cluster assembly SufBD family.</text>
</comment>
<dbReference type="GO" id="GO:0016226">
    <property type="term" value="P:iron-sulfur cluster assembly"/>
    <property type="evidence" value="ECO:0007669"/>
    <property type="project" value="InterPro"/>
</dbReference>
<dbReference type="PANTHER" id="PTHR30508:SF1">
    <property type="entry name" value="UPF0051 PROTEIN ABCI8, CHLOROPLASTIC-RELATED"/>
    <property type="match status" value="1"/>
</dbReference>
<evidence type="ECO:0000259" key="2">
    <source>
        <dbReference type="Pfam" id="PF01458"/>
    </source>
</evidence>